<feature type="coiled-coil region" evidence="1">
    <location>
        <begin position="530"/>
        <end position="557"/>
    </location>
</feature>
<accession>A0AA42RAS1</accession>
<evidence type="ECO:0000256" key="3">
    <source>
        <dbReference type="SAM" id="Phobius"/>
    </source>
</evidence>
<evidence type="ECO:0000256" key="2">
    <source>
        <dbReference type="SAM" id="MobiDB-lite"/>
    </source>
</evidence>
<dbReference type="EMBL" id="JAOCIZ010000080">
    <property type="protein sequence ID" value="MDH1506791.1"/>
    <property type="molecule type" value="Genomic_DNA"/>
</dbReference>
<organism evidence="4 5">
    <name type="scientific">Aeromonas caviae</name>
    <name type="common">Aeromonas punctata</name>
    <dbReference type="NCBI Taxonomy" id="648"/>
    <lineage>
        <taxon>Bacteria</taxon>
        <taxon>Pseudomonadati</taxon>
        <taxon>Pseudomonadota</taxon>
        <taxon>Gammaproteobacteria</taxon>
        <taxon>Aeromonadales</taxon>
        <taxon>Aeromonadaceae</taxon>
        <taxon>Aeromonas</taxon>
    </lineage>
</organism>
<dbReference type="Proteomes" id="UP001161704">
    <property type="component" value="Unassembled WGS sequence"/>
</dbReference>
<sequence>MSPSKDKNSKRKSESIDFGYTFALGGFNQLQGDALNKALADYKTGIMKSVTAKSGDLRNQSLDVQQGFTAEAHHVGSFNVEAAAKGQLNYNATLDVGQVNDPVADIRVNTPNGSHDYQVKFYKDGDSTAAALSPKKYDSVGKVVPKDQVKDVKDAASKRAAKAEGNRPEVADSYKDTADKATDRISSNDDQNIQSTGLNRKGAGSAEELAKDAKEEGEGPDYKETTRVRAEFNGMQYRNAAKSGALSGATFAAAGELYGILSSNEPMTKERCMEVAQNIVFSALKGAGRAVAVTGVQHLGQMMADAATQAASKAAAKTAGGAAVKAGASSMGGSIGQQLTKGNVAAATVAIALSLGENLYKFCNSEIDSIEFASFSIGSTIQIVGTTCATGLAAPASAFLGQFIASSVSSTAVLGTTLGALGPIALGAVFAIGFSLAIGSFVGHFQSVGSKFAIKDISEAASKLESGQITLTQYATSVGTLSENKFAWTDCIPFAGAISVLSEYSTRKGQLRSIQADMYSRFDQIDQAERRQMEEMMEQFKHQIHAMDLQYEQVKREVITQATEKFGEMRTSLDKHLELNYLLFTPVIKQYQDETNLITAEKQKLEQDRVRIDSYMKEIEHLNAMVDQGLSNSAEDLQLKQQLDGALKDRVDLILPAITGFDQAFEFLLQA</sequence>
<feature type="compositionally biased region" description="Polar residues" evidence="2">
    <location>
        <begin position="188"/>
        <end position="198"/>
    </location>
</feature>
<keyword evidence="3" id="KW-1133">Transmembrane helix</keyword>
<feature type="compositionally biased region" description="Basic and acidic residues" evidence="2">
    <location>
        <begin position="151"/>
        <end position="187"/>
    </location>
</feature>
<dbReference type="AlphaFoldDB" id="A0AA42RAS1"/>
<evidence type="ECO:0000313" key="4">
    <source>
        <dbReference type="EMBL" id="MDH1506791.1"/>
    </source>
</evidence>
<keyword evidence="1" id="KW-0175">Coiled coil</keyword>
<comment type="caution">
    <text evidence="4">The sequence shown here is derived from an EMBL/GenBank/DDBJ whole genome shotgun (WGS) entry which is preliminary data.</text>
</comment>
<name>A0AA42RAS1_AERCA</name>
<keyword evidence="3" id="KW-0812">Transmembrane</keyword>
<feature type="region of interest" description="Disordered" evidence="2">
    <location>
        <begin position="151"/>
        <end position="224"/>
    </location>
</feature>
<evidence type="ECO:0000256" key="1">
    <source>
        <dbReference type="SAM" id="Coils"/>
    </source>
</evidence>
<feature type="transmembrane region" description="Helical" evidence="3">
    <location>
        <begin position="420"/>
        <end position="442"/>
    </location>
</feature>
<feature type="coiled-coil region" evidence="1">
    <location>
        <begin position="588"/>
        <end position="625"/>
    </location>
</feature>
<gene>
    <name evidence="4" type="ORF">N5I20_17215</name>
</gene>
<keyword evidence="3" id="KW-0472">Membrane</keyword>
<evidence type="ECO:0000313" key="5">
    <source>
        <dbReference type="Proteomes" id="UP001161704"/>
    </source>
</evidence>
<reference evidence="4" key="1">
    <citation type="submission" date="2022-09" db="EMBL/GenBank/DDBJ databases">
        <title>Intensive care unit water sources are persistently colonized with multi-drug resistant bacteria and are the site of extensive horizontal gene transfer of antibiotic resistance genes.</title>
        <authorList>
            <person name="Diorio-Toth L."/>
        </authorList>
    </citation>
    <scope>NUCLEOTIDE SEQUENCE</scope>
    <source>
        <strain evidence="4">GD03710</strain>
    </source>
</reference>
<dbReference type="RefSeq" id="WP_113069572.1">
    <property type="nucleotide sequence ID" value="NZ_AP025280.1"/>
</dbReference>
<feature type="compositionally biased region" description="Basic and acidic residues" evidence="2">
    <location>
        <begin position="208"/>
        <end position="224"/>
    </location>
</feature>
<protein>
    <submittedName>
        <fullName evidence="4">Uncharacterized protein</fullName>
    </submittedName>
</protein>
<proteinExistence type="predicted"/>